<dbReference type="AlphaFoldDB" id="A0A4Z2IAJ9"/>
<keyword evidence="1" id="KW-0732">Signal</keyword>
<feature type="chain" id="PRO_5021478801" description="Secreted protein" evidence="1">
    <location>
        <begin position="18"/>
        <end position="77"/>
    </location>
</feature>
<sequence length="77" mass="8286">MLQACAVATFSLWGTLGSVTRFHTPGWTGDGGTKSREVCVTDLDTIFGFHASPRPLSDAERRICKPYGGELVTLGLE</sequence>
<comment type="caution">
    <text evidence="2">The sequence shown here is derived from an EMBL/GenBank/DDBJ whole genome shotgun (WGS) entry which is preliminary data.</text>
</comment>
<dbReference type="Proteomes" id="UP000314294">
    <property type="component" value="Unassembled WGS sequence"/>
</dbReference>
<protein>
    <recommendedName>
        <fullName evidence="4">Secreted protein</fullName>
    </recommendedName>
</protein>
<proteinExistence type="predicted"/>
<keyword evidence="3" id="KW-1185">Reference proteome</keyword>
<name>A0A4Z2IAJ9_9TELE</name>
<evidence type="ECO:0000313" key="2">
    <source>
        <dbReference type="EMBL" id="TNN75018.1"/>
    </source>
</evidence>
<organism evidence="2 3">
    <name type="scientific">Liparis tanakae</name>
    <name type="common">Tanaka's snailfish</name>
    <dbReference type="NCBI Taxonomy" id="230148"/>
    <lineage>
        <taxon>Eukaryota</taxon>
        <taxon>Metazoa</taxon>
        <taxon>Chordata</taxon>
        <taxon>Craniata</taxon>
        <taxon>Vertebrata</taxon>
        <taxon>Euteleostomi</taxon>
        <taxon>Actinopterygii</taxon>
        <taxon>Neopterygii</taxon>
        <taxon>Teleostei</taxon>
        <taxon>Neoteleostei</taxon>
        <taxon>Acanthomorphata</taxon>
        <taxon>Eupercaria</taxon>
        <taxon>Perciformes</taxon>
        <taxon>Cottioidei</taxon>
        <taxon>Cottales</taxon>
        <taxon>Liparidae</taxon>
        <taxon>Liparis</taxon>
    </lineage>
</organism>
<feature type="signal peptide" evidence="1">
    <location>
        <begin position="1"/>
        <end position="17"/>
    </location>
</feature>
<reference evidence="2 3" key="1">
    <citation type="submission" date="2019-03" db="EMBL/GenBank/DDBJ databases">
        <title>First draft genome of Liparis tanakae, snailfish: a comprehensive survey of snailfish specific genes.</title>
        <authorList>
            <person name="Kim W."/>
            <person name="Song I."/>
            <person name="Jeong J.-H."/>
            <person name="Kim D."/>
            <person name="Kim S."/>
            <person name="Ryu S."/>
            <person name="Song J.Y."/>
            <person name="Lee S.K."/>
        </authorList>
    </citation>
    <scope>NUCLEOTIDE SEQUENCE [LARGE SCALE GENOMIC DNA]</scope>
    <source>
        <tissue evidence="2">Muscle</tissue>
    </source>
</reference>
<dbReference type="EMBL" id="SRLO01000108">
    <property type="protein sequence ID" value="TNN75018.1"/>
    <property type="molecule type" value="Genomic_DNA"/>
</dbReference>
<accession>A0A4Z2IAJ9</accession>
<evidence type="ECO:0000256" key="1">
    <source>
        <dbReference type="SAM" id="SignalP"/>
    </source>
</evidence>
<evidence type="ECO:0008006" key="4">
    <source>
        <dbReference type="Google" id="ProtNLM"/>
    </source>
</evidence>
<gene>
    <name evidence="2" type="ORF">EYF80_014764</name>
</gene>
<evidence type="ECO:0000313" key="3">
    <source>
        <dbReference type="Proteomes" id="UP000314294"/>
    </source>
</evidence>